<name>A0A0C9SPK6_PLICR</name>
<feature type="compositionally biased region" description="Basic and acidic residues" evidence="1">
    <location>
        <begin position="502"/>
        <end position="515"/>
    </location>
</feature>
<accession>A0A0C9SPK6</accession>
<feature type="compositionally biased region" description="Basic and acidic residues" evidence="1">
    <location>
        <begin position="419"/>
        <end position="434"/>
    </location>
</feature>
<protein>
    <submittedName>
        <fullName evidence="2">Uncharacterized protein</fullName>
    </submittedName>
</protein>
<keyword evidence="3" id="KW-1185">Reference proteome</keyword>
<feature type="compositionally biased region" description="Basic residues" evidence="1">
    <location>
        <begin position="182"/>
        <end position="191"/>
    </location>
</feature>
<evidence type="ECO:0000313" key="3">
    <source>
        <dbReference type="Proteomes" id="UP000053263"/>
    </source>
</evidence>
<feature type="region of interest" description="Disordered" evidence="1">
    <location>
        <begin position="1"/>
        <end position="24"/>
    </location>
</feature>
<feature type="compositionally biased region" description="Low complexity" evidence="1">
    <location>
        <begin position="1"/>
        <end position="16"/>
    </location>
</feature>
<feature type="compositionally biased region" description="Pro residues" evidence="1">
    <location>
        <begin position="148"/>
        <end position="157"/>
    </location>
</feature>
<dbReference type="AlphaFoldDB" id="A0A0C9SPK6"/>
<feature type="region of interest" description="Disordered" evidence="1">
    <location>
        <begin position="114"/>
        <end position="546"/>
    </location>
</feature>
<feature type="non-terminal residue" evidence="2">
    <location>
        <position position="1"/>
    </location>
</feature>
<evidence type="ECO:0000313" key="2">
    <source>
        <dbReference type="EMBL" id="KII82717.1"/>
    </source>
</evidence>
<sequence>MPSPRTPSVRTPSPRTGASPTRDTDQRLRIHCLPACRFRARCLRARRLCARCLRARAVRRRRTATNVSRARRLHNGLQTSTTVASISVHGRSTVLEAITHKVLLPCAMATNVLRTKEPHPGKVSQSMARKKNSNKNDGDNDDGVHQPSSPPDAPSPPVQQTRSMSNNRRQPRDPLPPDPPPIRRKTAKPVRRVPVAPGREVTVGGPAETVEQWRHDVDPGNPASSESPSKPRTAIASVARFGAAHGFDNTQLDNPFQVSAPATGSRSYRFGPANLPSKGSAPAKRGRLLKAPGRSPSPPTPPNAHQPSPIRWLRPARPLRIIQGGDTDDEDDYTLKDLFGNGEKEHENEGLTVEPQALGESRNVHRPSSADNDKQADFEEDRRSDGASSGRHEQSSPSGPAEEPSSDDDDGRSSFSADQRAKDAKNAKARKNGEDSPLNTDKEDAQDEAEFEDEAMKELRKKRVKATGPRKSRKHSDLKRAPARPVTTQSPPRLSARVKGKGRAEDNGGDDRKGEDGEDDDEGEDDDDDDDDNDGEWQYTSGPLPK</sequence>
<gene>
    <name evidence="2" type="ORF">PLICRDRAFT_181124</name>
</gene>
<dbReference type="HOGENOM" id="CLU_499301_0_0_1"/>
<feature type="compositionally biased region" description="Polar residues" evidence="1">
    <location>
        <begin position="158"/>
        <end position="167"/>
    </location>
</feature>
<feature type="compositionally biased region" description="Basic and acidic residues" evidence="1">
    <location>
        <begin position="371"/>
        <end position="394"/>
    </location>
</feature>
<feature type="compositionally biased region" description="Pro residues" evidence="1">
    <location>
        <begin position="295"/>
        <end position="304"/>
    </location>
</feature>
<feature type="compositionally biased region" description="Basic and acidic residues" evidence="1">
    <location>
        <begin position="134"/>
        <end position="144"/>
    </location>
</feature>
<feature type="compositionally biased region" description="Acidic residues" evidence="1">
    <location>
        <begin position="444"/>
        <end position="455"/>
    </location>
</feature>
<proteinExistence type="predicted"/>
<feature type="compositionally biased region" description="Polar residues" evidence="1">
    <location>
        <begin position="248"/>
        <end position="266"/>
    </location>
</feature>
<feature type="compositionally biased region" description="Basic residues" evidence="1">
    <location>
        <begin position="459"/>
        <end position="477"/>
    </location>
</feature>
<feature type="compositionally biased region" description="Acidic residues" evidence="1">
    <location>
        <begin position="516"/>
        <end position="535"/>
    </location>
</feature>
<organism evidence="2 3">
    <name type="scientific">Plicaturopsis crispa FD-325 SS-3</name>
    <dbReference type="NCBI Taxonomy" id="944288"/>
    <lineage>
        <taxon>Eukaryota</taxon>
        <taxon>Fungi</taxon>
        <taxon>Dikarya</taxon>
        <taxon>Basidiomycota</taxon>
        <taxon>Agaricomycotina</taxon>
        <taxon>Agaricomycetes</taxon>
        <taxon>Agaricomycetidae</taxon>
        <taxon>Amylocorticiales</taxon>
        <taxon>Amylocorticiaceae</taxon>
        <taxon>Plicatura</taxon>
        <taxon>Plicaturopsis crispa</taxon>
    </lineage>
</organism>
<dbReference type="Proteomes" id="UP000053263">
    <property type="component" value="Unassembled WGS sequence"/>
</dbReference>
<evidence type="ECO:0000256" key="1">
    <source>
        <dbReference type="SAM" id="MobiDB-lite"/>
    </source>
</evidence>
<reference evidence="2 3" key="1">
    <citation type="submission" date="2014-06" db="EMBL/GenBank/DDBJ databases">
        <title>Evolutionary Origins and Diversification of the Mycorrhizal Mutualists.</title>
        <authorList>
            <consortium name="DOE Joint Genome Institute"/>
            <consortium name="Mycorrhizal Genomics Consortium"/>
            <person name="Kohler A."/>
            <person name="Kuo A."/>
            <person name="Nagy L.G."/>
            <person name="Floudas D."/>
            <person name="Copeland A."/>
            <person name="Barry K.W."/>
            <person name="Cichocki N."/>
            <person name="Veneault-Fourrey C."/>
            <person name="LaButti K."/>
            <person name="Lindquist E.A."/>
            <person name="Lipzen A."/>
            <person name="Lundell T."/>
            <person name="Morin E."/>
            <person name="Murat C."/>
            <person name="Riley R."/>
            <person name="Ohm R."/>
            <person name="Sun H."/>
            <person name="Tunlid A."/>
            <person name="Henrissat B."/>
            <person name="Grigoriev I.V."/>
            <person name="Hibbett D.S."/>
            <person name="Martin F."/>
        </authorList>
    </citation>
    <scope>NUCLEOTIDE SEQUENCE [LARGE SCALE GENOMIC DNA]</scope>
    <source>
        <strain evidence="2 3">FD-325 SS-3</strain>
    </source>
</reference>
<dbReference type="EMBL" id="KN832731">
    <property type="protein sequence ID" value="KII82717.1"/>
    <property type="molecule type" value="Genomic_DNA"/>
</dbReference>